<dbReference type="OrthoDB" id="205993at2759"/>
<feature type="region of interest" description="Disordered" evidence="1">
    <location>
        <begin position="158"/>
        <end position="250"/>
    </location>
</feature>
<feature type="compositionally biased region" description="Polar residues" evidence="1">
    <location>
        <begin position="127"/>
        <end position="136"/>
    </location>
</feature>
<dbReference type="eggNOG" id="ENOG502SE7D">
    <property type="taxonomic scope" value="Eukaryota"/>
</dbReference>
<dbReference type="AlphaFoldDB" id="R8BUY7"/>
<organism evidence="2 3">
    <name type="scientific">Phaeoacremonium minimum (strain UCR-PA7)</name>
    <name type="common">Esca disease fungus</name>
    <name type="synonym">Togninia minima</name>
    <dbReference type="NCBI Taxonomy" id="1286976"/>
    <lineage>
        <taxon>Eukaryota</taxon>
        <taxon>Fungi</taxon>
        <taxon>Dikarya</taxon>
        <taxon>Ascomycota</taxon>
        <taxon>Pezizomycotina</taxon>
        <taxon>Sordariomycetes</taxon>
        <taxon>Sordariomycetidae</taxon>
        <taxon>Togniniales</taxon>
        <taxon>Togniniaceae</taxon>
        <taxon>Phaeoacremonium</taxon>
    </lineage>
</organism>
<dbReference type="Proteomes" id="UP000014074">
    <property type="component" value="Unassembled WGS sequence"/>
</dbReference>
<evidence type="ECO:0000313" key="3">
    <source>
        <dbReference type="Proteomes" id="UP000014074"/>
    </source>
</evidence>
<protein>
    <submittedName>
        <fullName evidence="2">Uncharacterized protein</fullName>
    </submittedName>
</protein>
<sequence>MFATTNRASSSPSPERRRHHPEVQDWVSDIDASDALITARIQPHSTTIRTNPGRVSPASRASLRTTGVGFEDEGRTDSNLSESNRSTFSFIQRASIQAHGQSAGAAANREGDGRLGSSSGQSSNSGNTYTTAKSIPTLQAEGPSLLLGRPYNIDPDTIVAGDLSDEDRPGSPSKAKPRRNWLGSFRRVFSSSNSTSPASSRTESPTRSGQSDDYESPLGNAGTLQRRKQGREAWETEKGLEAGEPSDDWDVERAVEQRLVQVMFTVPKERLRVVNAEIERDEEQGMLVDPEKEASERARTSIYDRYTIDFEKEAERFAAEEAARTELQDKGKTPERRSEDLLGSQDDSESKSPAIMTAEAVKMEKRRTKVLEMVDDIERHSRSSSPRVP</sequence>
<dbReference type="KEGG" id="tmn:UCRPA7_1368"/>
<name>R8BUY7_PHAM7</name>
<accession>R8BUY7</accession>
<feature type="region of interest" description="Disordered" evidence="1">
    <location>
        <begin position="47"/>
        <end position="83"/>
    </location>
</feature>
<evidence type="ECO:0000256" key="1">
    <source>
        <dbReference type="SAM" id="MobiDB-lite"/>
    </source>
</evidence>
<feature type="compositionally biased region" description="Basic and acidic residues" evidence="1">
    <location>
        <begin position="369"/>
        <end position="381"/>
    </location>
</feature>
<proteinExistence type="predicted"/>
<feature type="region of interest" description="Disordered" evidence="1">
    <location>
        <begin position="99"/>
        <end position="136"/>
    </location>
</feature>
<keyword evidence="3" id="KW-1185">Reference proteome</keyword>
<feature type="compositionally biased region" description="Basic and acidic residues" evidence="1">
    <location>
        <begin position="319"/>
        <end position="340"/>
    </location>
</feature>
<dbReference type="HOGENOM" id="CLU_710151_0_0_1"/>
<feature type="region of interest" description="Disordered" evidence="1">
    <location>
        <begin position="1"/>
        <end position="26"/>
    </location>
</feature>
<feature type="region of interest" description="Disordered" evidence="1">
    <location>
        <begin position="319"/>
        <end position="389"/>
    </location>
</feature>
<reference evidence="3" key="1">
    <citation type="journal article" date="2013" name="Genome Announc.">
        <title>Draft genome sequence of the ascomycete Phaeoacremonium aleophilum strain UCR-PA7, a causal agent of the esca disease complex in grapevines.</title>
        <authorList>
            <person name="Blanco-Ulate B."/>
            <person name="Rolshausen P."/>
            <person name="Cantu D."/>
        </authorList>
    </citation>
    <scope>NUCLEOTIDE SEQUENCE [LARGE SCALE GENOMIC DNA]</scope>
    <source>
        <strain evidence="3">UCR-PA7</strain>
    </source>
</reference>
<feature type="compositionally biased region" description="Basic and acidic residues" evidence="1">
    <location>
        <begin position="230"/>
        <end position="241"/>
    </location>
</feature>
<dbReference type="GeneID" id="19321508"/>
<gene>
    <name evidence="2" type="ORF">UCRPA7_1368</name>
</gene>
<evidence type="ECO:0000313" key="2">
    <source>
        <dbReference type="EMBL" id="EOO03130.1"/>
    </source>
</evidence>
<dbReference type="RefSeq" id="XP_007912140.1">
    <property type="nucleotide sequence ID" value="XM_007913949.1"/>
</dbReference>
<feature type="compositionally biased region" description="Low complexity" evidence="1">
    <location>
        <begin position="190"/>
        <end position="208"/>
    </location>
</feature>
<feature type="compositionally biased region" description="Low complexity" evidence="1">
    <location>
        <begin position="115"/>
        <end position="126"/>
    </location>
</feature>
<dbReference type="EMBL" id="KB932857">
    <property type="protein sequence ID" value="EOO03130.1"/>
    <property type="molecule type" value="Genomic_DNA"/>
</dbReference>